<dbReference type="SUPFAM" id="SSF50904">
    <property type="entry name" value="Oncogene products"/>
    <property type="match status" value="1"/>
</dbReference>
<dbReference type="GO" id="GO:0043539">
    <property type="term" value="F:protein serine/threonine kinase activator activity"/>
    <property type="evidence" value="ECO:0007669"/>
    <property type="project" value="Ensembl"/>
</dbReference>
<dbReference type="GO" id="GO:0035556">
    <property type="term" value="P:intracellular signal transduction"/>
    <property type="evidence" value="ECO:0007669"/>
    <property type="project" value="Ensembl"/>
</dbReference>
<reference evidence="2" key="1">
    <citation type="submission" date="2025-08" db="UniProtKB">
        <authorList>
            <consortium name="Ensembl"/>
        </authorList>
    </citation>
    <scope>IDENTIFICATION</scope>
</reference>
<dbReference type="GO" id="GO:0019901">
    <property type="term" value="F:protein kinase binding"/>
    <property type="evidence" value="ECO:0007669"/>
    <property type="project" value="Ensembl"/>
</dbReference>
<dbReference type="Gene3D" id="2.40.15.10">
    <property type="entry name" value="TCL1/MTCP1"/>
    <property type="match status" value="1"/>
</dbReference>
<reference evidence="2" key="2">
    <citation type="submission" date="2025-09" db="UniProtKB">
        <authorList>
            <consortium name="Ensembl"/>
        </authorList>
    </citation>
    <scope>IDENTIFICATION</scope>
</reference>
<sequence length="131" mass="15038">MASVASPSLLLRAPPHRLCVQRPGIYRDEDGRSWVTVALCISPSQRAQASVVGSRFPREHSIRVHLWQIPVHPQGTLFFNQLPFSQLPLTWQLCPRKQYQGSDSRTWRIVDHDQIGATEQLTLMRQLYHGE</sequence>
<dbReference type="GeneTree" id="ENSGT00390000006885"/>
<dbReference type="AlphaFoldDB" id="A0A8C5YQ51"/>
<dbReference type="Proteomes" id="UP000694407">
    <property type="component" value="Unplaced"/>
</dbReference>
<dbReference type="PANTHER" id="PTHR14060">
    <property type="entry name" value="PROTEIN P13 MTCP-1"/>
    <property type="match status" value="1"/>
</dbReference>
<name>A0A8C5YQ51_MARMA</name>
<proteinExistence type="inferred from homology"/>
<dbReference type="PANTHER" id="PTHR14060:SF2">
    <property type="entry name" value="T-CELL LEUKEMIA_LYMPHOMA PROTEIN 1B"/>
    <property type="match status" value="1"/>
</dbReference>
<dbReference type="InterPro" id="IPR036672">
    <property type="entry name" value="TCL1_MTCP1_sf"/>
</dbReference>
<accession>A0A8C5YQ51</accession>
<evidence type="ECO:0000313" key="3">
    <source>
        <dbReference type="Proteomes" id="UP000694407"/>
    </source>
</evidence>
<organism evidence="2 3">
    <name type="scientific">Marmota marmota marmota</name>
    <name type="common">Alpine marmot</name>
    <dbReference type="NCBI Taxonomy" id="9994"/>
    <lineage>
        <taxon>Eukaryota</taxon>
        <taxon>Metazoa</taxon>
        <taxon>Chordata</taxon>
        <taxon>Craniata</taxon>
        <taxon>Vertebrata</taxon>
        <taxon>Euteleostomi</taxon>
        <taxon>Mammalia</taxon>
        <taxon>Eutheria</taxon>
        <taxon>Euarchontoglires</taxon>
        <taxon>Glires</taxon>
        <taxon>Rodentia</taxon>
        <taxon>Sciuromorpha</taxon>
        <taxon>Sciuridae</taxon>
        <taxon>Xerinae</taxon>
        <taxon>Marmotini</taxon>
        <taxon>Marmota</taxon>
    </lineage>
</organism>
<comment type="similarity">
    <text evidence="1">Belongs to the TCL1 family.</text>
</comment>
<dbReference type="Ensembl" id="ENSMMMT00000002032.1">
    <property type="protein sequence ID" value="ENSMMMP00000001811.1"/>
    <property type="gene ID" value="ENSMMMG00000001665.1"/>
</dbReference>
<evidence type="ECO:0000313" key="2">
    <source>
        <dbReference type="Ensembl" id="ENSMMMP00000001811.1"/>
    </source>
</evidence>
<dbReference type="Pfam" id="PF01840">
    <property type="entry name" value="TCL1_MTCP1"/>
    <property type="match status" value="1"/>
</dbReference>
<dbReference type="InterPro" id="IPR004832">
    <property type="entry name" value="TCL1_MTCP1"/>
</dbReference>
<gene>
    <name evidence="2" type="primary">TCL1B</name>
    <name evidence="2" type="synonym">Tcl1b</name>
</gene>
<evidence type="ECO:0000256" key="1">
    <source>
        <dbReference type="ARBA" id="ARBA00006399"/>
    </source>
</evidence>
<keyword evidence="3" id="KW-1185">Reference proteome</keyword>
<protein>
    <submittedName>
        <fullName evidence="2">TCL1 family AKT coactivator B</fullName>
    </submittedName>
</protein>